<dbReference type="RefSeq" id="WP_378212684.1">
    <property type="nucleotide sequence ID" value="NZ_JBHLZP010000742.1"/>
</dbReference>
<protein>
    <submittedName>
        <fullName evidence="2">DUF6879 family protein</fullName>
    </submittedName>
</protein>
<comment type="caution">
    <text evidence="2">The sequence shown here is derived from an EMBL/GenBank/DDBJ whole genome shotgun (WGS) entry which is preliminary data.</text>
</comment>
<sequence length="200" mass="23430">MLPPSWAVSSGTRLDLDGFGAAFSQAWSRTESRFLKLECWQAYREGHACESQEVYERGDMETARELLRREAEADRPLYEDVEKRHIDYSRIRLVREPLSPYLQYELLSYRIRAQMGENIEVVRCDSTVRLPSDEYFDVLLFDRREALIHDYGTGDVGWQSGGWLIEEPYVLARLEEMILALRDGAIPLRRYPGRARTEQF</sequence>
<name>A0ABV5YWS7_9ACTN</name>
<gene>
    <name evidence="2" type="ORF">ACFFNX_46130</name>
</gene>
<feature type="domain" description="DUF6879" evidence="1">
    <location>
        <begin position="22"/>
        <end position="191"/>
    </location>
</feature>
<evidence type="ECO:0000313" key="3">
    <source>
        <dbReference type="Proteomes" id="UP001589627"/>
    </source>
</evidence>
<keyword evidence="3" id="KW-1185">Reference proteome</keyword>
<reference evidence="2 3" key="1">
    <citation type="submission" date="2024-09" db="EMBL/GenBank/DDBJ databases">
        <authorList>
            <person name="Sun Q."/>
            <person name="Mori K."/>
        </authorList>
    </citation>
    <scope>NUCLEOTIDE SEQUENCE [LARGE SCALE GENOMIC DNA]</scope>
    <source>
        <strain evidence="2 3">TBRC 0563</strain>
    </source>
</reference>
<evidence type="ECO:0000313" key="2">
    <source>
        <dbReference type="EMBL" id="MFB9839545.1"/>
    </source>
</evidence>
<evidence type="ECO:0000259" key="1">
    <source>
        <dbReference type="Pfam" id="PF21806"/>
    </source>
</evidence>
<proteinExistence type="predicted"/>
<organism evidence="2 3">
    <name type="scientific">Actinoallomurus acaciae</name>
    <dbReference type="NCBI Taxonomy" id="502577"/>
    <lineage>
        <taxon>Bacteria</taxon>
        <taxon>Bacillati</taxon>
        <taxon>Actinomycetota</taxon>
        <taxon>Actinomycetes</taxon>
        <taxon>Streptosporangiales</taxon>
        <taxon>Thermomonosporaceae</taxon>
        <taxon>Actinoallomurus</taxon>
    </lineage>
</organism>
<dbReference type="EMBL" id="JBHLZP010000742">
    <property type="protein sequence ID" value="MFB9839545.1"/>
    <property type="molecule type" value="Genomic_DNA"/>
</dbReference>
<dbReference type="Proteomes" id="UP001589627">
    <property type="component" value="Unassembled WGS sequence"/>
</dbReference>
<dbReference type="InterPro" id="IPR049244">
    <property type="entry name" value="DUF6879"/>
</dbReference>
<accession>A0ABV5YWS7</accession>
<dbReference type="Pfam" id="PF21806">
    <property type="entry name" value="DUF6879"/>
    <property type="match status" value="1"/>
</dbReference>